<sequence length="76" mass="8563">MIRASNFGINQIGLFQKPNRLNASSDASNTRKVNIEKNRLNKLNRKQCEESAHNTKPKFASNAVQLGSCIWSFRLG</sequence>
<dbReference type="EMBL" id="REGN01003747">
    <property type="protein sequence ID" value="RNA21038.1"/>
    <property type="molecule type" value="Genomic_DNA"/>
</dbReference>
<reference evidence="1 2" key="1">
    <citation type="journal article" date="2018" name="Sci. Rep.">
        <title>Genomic signatures of local adaptation to the degree of environmental predictability in rotifers.</title>
        <authorList>
            <person name="Franch-Gras L."/>
            <person name="Hahn C."/>
            <person name="Garcia-Roger E.M."/>
            <person name="Carmona M.J."/>
            <person name="Serra M."/>
            <person name="Gomez A."/>
        </authorList>
    </citation>
    <scope>NUCLEOTIDE SEQUENCE [LARGE SCALE GENOMIC DNA]</scope>
    <source>
        <strain evidence="1">HYR1</strain>
    </source>
</reference>
<name>A0A3M7RCQ2_BRAPC</name>
<dbReference type="Proteomes" id="UP000276133">
    <property type="component" value="Unassembled WGS sequence"/>
</dbReference>
<accession>A0A3M7RCQ2</accession>
<keyword evidence="2" id="KW-1185">Reference proteome</keyword>
<evidence type="ECO:0000313" key="2">
    <source>
        <dbReference type="Proteomes" id="UP000276133"/>
    </source>
</evidence>
<protein>
    <submittedName>
        <fullName evidence="1">Uncharacterized protein</fullName>
    </submittedName>
</protein>
<dbReference type="AlphaFoldDB" id="A0A3M7RCQ2"/>
<gene>
    <name evidence="1" type="ORF">BpHYR1_019491</name>
</gene>
<organism evidence="1 2">
    <name type="scientific">Brachionus plicatilis</name>
    <name type="common">Marine rotifer</name>
    <name type="synonym">Brachionus muelleri</name>
    <dbReference type="NCBI Taxonomy" id="10195"/>
    <lineage>
        <taxon>Eukaryota</taxon>
        <taxon>Metazoa</taxon>
        <taxon>Spiralia</taxon>
        <taxon>Gnathifera</taxon>
        <taxon>Rotifera</taxon>
        <taxon>Eurotatoria</taxon>
        <taxon>Monogononta</taxon>
        <taxon>Pseudotrocha</taxon>
        <taxon>Ploima</taxon>
        <taxon>Brachionidae</taxon>
        <taxon>Brachionus</taxon>
    </lineage>
</organism>
<comment type="caution">
    <text evidence="1">The sequence shown here is derived from an EMBL/GenBank/DDBJ whole genome shotgun (WGS) entry which is preliminary data.</text>
</comment>
<evidence type="ECO:0000313" key="1">
    <source>
        <dbReference type="EMBL" id="RNA21038.1"/>
    </source>
</evidence>
<proteinExistence type="predicted"/>